<gene>
    <name evidence="1" type="ORF">DQ393_29510</name>
</gene>
<name>A0A329Y7F2_RHITR</name>
<reference evidence="1 2" key="1">
    <citation type="submission" date="2018-06" db="EMBL/GenBank/DDBJ databases">
        <title>Whole Genome Sequence of an efficient microsymbiont, Rhizobium tropici.</title>
        <authorList>
            <person name="Srinivasan R."/>
            <person name="Singh H.V."/>
            <person name="Srivastava R."/>
            <person name="Kumari B."/>
            <person name="Radhakrishna A."/>
        </authorList>
    </citation>
    <scope>NUCLEOTIDE SEQUENCE [LARGE SCALE GENOMIC DNA]</scope>
    <source>
        <strain evidence="1 2">IGFRI Rhizo-19</strain>
    </source>
</reference>
<dbReference type="RefSeq" id="WP_112345267.1">
    <property type="nucleotide sequence ID" value="NZ_QMKK01000056.1"/>
</dbReference>
<comment type="caution">
    <text evidence="1">The sequence shown here is derived from an EMBL/GenBank/DDBJ whole genome shotgun (WGS) entry which is preliminary data.</text>
</comment>
<proteinExistence type="predicted"/>
<sequence>MNVTLTVPERVALFELFDSCPDNDTIEEVFYTIQVSLHDITEPKKKPLVIQRCLTYLQEDHKKCCAIAKELCKRFSQNPSVAAVQQLIARLERPIPATLADVILIDIKVIIDRTHLRGTLEDIIVHGFPRPVIGVSGPRKAGRTHSWHLIRHVADENGIQRIKLDLKAWIAEEQTLESLVDRIVEKAQLTDFAAKNCIGVTPEVKGQRYATALAEALAERPPRQRLWLVFDSVDQRVDPAIGPFIKALCEAACDNVFTNCTIFVLGWGPDFELSNAFKPRIEQLSEFLPFELTAAAEAINKIGNPPLNAAVLQQRVDRIHAAARSSLWPDNVPDIERLLLALGEEVRIL</sequence>
<accession>A0A329Y7F2</accession>
<organism evidence="1 2">
    <name type="scientific">Rhizobium tropici</name>
    <dbReference type="NCBI Taxonomy" id="398"/>
    <lineage>
        <taxon>Bacteria</taxon>
        <taxon>Pseudomonadati</taxon>
        <taxon>Pseudomonadota</taxon>
        <taxon>Alphaproteobacteria</taxon>
        <taxon>Hyphomicrobiales</taxon>
        <taxon>Rhizobiaceae</taxon>
        <taxon>Rhizobium/Agrobacterium group</taxon>
        <taxon>Rhizobium</taxon>
    </lineage>
</organism>
<dbReference type="EMBL" id="QMKK01000056">
    <property type="protein sequence ID" value="RAX37832.1"/>
    <property type="molecule type" value="Genomic_DNA"/>
</dbReference>
<dbReference type="Proteomes" id="UP000251205">
    <property type="component" value="Unassembled WGS sequence"/>
</dbReference>
<evidence type="ECO:0000313" key="1">
    <source>
        <dbReference type="EMBL" id="RAX37832.1"/>
    </source>
</evidence>
<dbReference type="AlphaFoldDB" id="A0A329Y7F2"/>
<dbReference type="OrthoDB" id="4078882at2"/>
<protein>
    <submittedName>
        <fullName evidence="1">Uncharacterized protein</fullName>
    </submittedName>
</protein>
<evidence type="ECO:0000313" key="2">
    <source>
        <dbReference type="Proteomes" id="UP000251205"/>
    </source>
</evidence>